<dbReference type="Gene3D" id="3.50.30.10">
    <property type="entry name" value="Phosphohistidine domain"/>
    <property type="match status" value="1"/>
</dbReference>
<dbReference type="InterPro" id="IPR008279">
    <property type="entry name" value="PEP-util_enz_mobile_dom"/>
</dbReference>
<proteinExistence type="predicted"/>
<dbReference type="PANTHER" id="PTHR43615:SF1">
    <property type="entry name" value="PPDK_N DOMAIN-CONTAINING PROTEIN"/>
    <property type="match status" value="1"/>
</dbReference>
<dbReference type="InterPro" id="IPR036637">
    <property type="entry name" value="Phosphohistidine_dom_sf"/>
</dbReference>
<comment type="caution">
    <text evidence="2">The sequence shown here is derived from an EMBL/GenBank/DDBJ whole genome shotgun (WGS) entry which is preliminary data.</text>
</comment>
<dbReference type="NCBIfam" id="NF006153">
    <property type="entry name" value="PRK08296.1-5"/>
    <property type="match status" value="1"/>
</dbReference>
<feature type="domain" description="PEP-utilising enzyme mobile" evidence="1">
    <location>
        <begin position="527"/>
        <end position="597"/>
    </location>
</feature>
<dbReference type="Pfam" id="PF00391">
    <property type="entry name" value="PEP-utilizers"/>
    <property type="match status" value="1"/>
</dbReference>
<evidence type="ECO:0000313" key="2">
    <source>
        <dbReference type="EMBL" id="MXO66654.1"/>
    </source>
</evidence>
<organism evidence="2 3">
    <name type="scientific">Altericroceibacterium endophyticum</name>
    <dbReference type="NCBI Taxonomy" id="1808508"/>
    <lineage>
        <taxon>Bacteria</taxon>
        <taxon>Pseudomonadati</taxon>
        <taxon>Pseudomonadota</taxon>
        <taxon>Alphaproteobacteria</taxon>
        <taxon>Sphingomonadales</taxon>
        <taxon>Erythrobacteraceae</taxon>
        <taxon>Altericroceibacterium</taxon>
    </lineage>
</organism>
<dbReference type="InterPro" id="IPR051549">
    <property type="entry name" value="PEP_Utilizing_Enz"/>
</dbReference>
<dbReference type="Proteomes" id="UP000438476">
    <property type="component" value="Unassembled WGS sequence"/>
</dbReference>
<evidence type="ECO:0000313" key="3">
    <source>
        <dbReference type="Proteomes" id="UP000438476"/>
    </source>
</evidence>
<gene>
    <name evidence="2" type="ORF">GRI91_12880</name>
</gene>
<accession>A0A6I4T631</accession>
<dbReference type="PANTHER" id="PTHR43615">
    <property type="entry name" value="PHOSPHOENOLPYRUVATE SYNTHASE-RELATED"/>
    <property type="match status" value="1"/>
</dbReference>
<dbReference type="OrthoDB" id="9765468at2"/>
<dbReference type="NCBIfam" id="NF006151">
    <property type="entry name" value="PRK08296.1-3"/>
    <property type="match status" value="1"/>
</dbReference>
<sequence length="611" mass="69255">MSDPKSFPLPSSVKVVPGTENAQAALPYYTQFVPEDDARFWFYNSMHFPEPMHHFDLITAEAAYCALGAFNTRVHVLPTTKGIDHRVINGRVFIGGVPVTDPDEIALRQEKFQERAFYYYENWEDLYAQWKDKMKALIADAQALPRPELPEWEPIETTHSGKGIASNHSLLDIYRQQLEGYFRMWHHHFEFLLLGYGAYLTFFDFCKRAFPEISDQAISRMVAGMEAEIFKPDEEVKRLARRAVELGVDHHFSDNMVIEDVLAALDQLGDKGRAWLDELETSRNPWFNVNVGDGFYHYHRSWNDDLSMPFAALPGYIEKVKAGENIERPMDRLIEERDQLVSDYRELLDSDEDKATYDQLIDLAHRVFPYVEGHKFYCEHWYTNLFFNKIREFGALLAENGFFAEEADVFHLTHYELESAIIDLMLAWSSGSQPLGPGHWPAIVAERKQAINLWADETVPPALGVVPDVIDDPAIVMLWGITRDNLDSWLDDGTENEKELKGFAACAGLVEGTARVVKSVKEIGRLQQGDILVCQVTNPTWAPIFQKISAAVSDIGGSMSHMAIVAREYDLPAVVGTGSATSRIKDGQRIRVDGSRGLVTILDDEEVPANG</sequence>
<name>A0A6I4T631_9SPHN</name>
<dbReference type="GO" id="GO:0016772">
    <property type="term" value="F:transferase activity, transferring phosphorus-containing groups"/>
    <property type="evidence" value="ECO:0007669"/>
    <property type="project" value="InterPro"/>
</dbReference>
<protein>
    <submittedName>
        <fullName evidence="2">PEP-utilizing protein mobile subunit</fullName>
    </submittedName>
</protein>
<keyword evidence="3" id="KW-1185">Reference proteome</keyword>
<dbReference type="RefSeq" id="WP_160737082.1">
    <property type="nucleotide sequence ID" value="NZ_WTYT01000005.1"/>
</dbReference>
<dbReference type="SUPFAM" id="SSF52009">
    <property type="entry name" value="Phosphohistidine domain"/>
    <property type="match status" value="1"/>
</dbReference>
<evidence type="ECO:0000259" key="1">
    <source>
        <dbReference type="Pfam" id="PF00391"/>
    </source>
</evidence>
<dbReference type="EMBL" id="WTYT01000005">
    <property type="protein sequence ID" value="MXO66654.1"/>
    <property type="molecule type" value="Genomic_DNA"/>
</dbReference>
<dbReference type="AlphaFoldDB" id="A0A6I4T631"/>
<reference evidence="2 3" key="1">
    <citation type="submission" date="2019-12" db="EMBL/GenBank/DDBJ databases">
        <title>Genomic-based taxomic classification of the family Erythrobacteraceae.</title>
        <authorList>
            <person name="Xu L."/>
        </authorList>
    </citation>
    <scope>NUCLEOTIDE SEQUENCE [LARGE SCALE GENOMIC DNA]</scope>
    <source>
        <strain evidence="2 3">LMG 29518</strain>
    </source>
</reference>